<name>A0A660S9R1_UNCT6</name>
<protein>
    <submittedName>
        <fullName evidence="2">Stage 0 sporulation protein</fullName>
    </submittedName>
</protein>
<dbReference type="GO" id="GO:0005737">
    <property type="term" value="C:cytoplasm"/>
    <property type="evidence" value="ECO:0007669"/>
    <property type="project" value="TreeGrafter"/>
</dbReference>
<evidence type="ECO:0000313" key="2">
    <source>
        <dbReference type="EMBL" id="RKX67518.1"/>
    </source>
</evidence>
<sequence length="275" mass="32342">MIIKINYHIYHEKFHSEDRDIGIGHYIVFKLDKSTEIGKVENIYKNKNVKTDGYKSIKIIRIANDEDIQQMYENKSREKDSFIIFKEKIKEHNLPMKPVDAELEFDRKRITFFFTAENRIDFRQLVKDLAAIFKIRIELRQIGVRDYAKRLGGIGPCGRPFCCISFLHNFAPITLQVAKEQQVNLNPQKLSGACGRLMCCLAYEYDFYKDANTVYPQLEETIVTKSGKVKVISKDIFSKKITVRDNDGNVSQIDLDEYMKYNRKRWNIFPARRSE</sequence>
<dbReference type="EMBL" id="QNBC01000019">
    <property type="protein sequence ID" value="RKX67518.1"/>
    <property type="molecule type" value="Genomic_DNA"/>
</dbReference>
<gene>
    <name evidence="2" type="ORF">DRP44_02325</name>
</gene>
<proteinExistence type="predicted"/>
<comment type="caution">
    <text evidence="2">The sequence shown here is derived from an EMBL/GenBank/DDBJ whole genome shotgun (WGS) entry which is preliminary data.</text>
</comment>
<evidence type="ECO:0000259" key="1">
    <source>
        <dbReference type="PROSITE" id="PS51411"/>
    </source>
</evidence>
<dbReference type="InterPro" id="IPR047767">
    <property type="entry name" value="PSP1-like"/>
</dbReference>
<dbReference type="Pfam" id="PF04468">
    <property type="entry name" value="PSP1"/>
    <property type="match status" value="1"/>
</dbReference>
<reference evidence="2 3" key="1">
    <citation type="submission" date="2018-06" db="EMBL/GenBank/DDBJ databases">
        <title>Extensive metabolic versatility and redundancy in microbially diverse, dynamic hydrothermal sediments.</title>
        <authorList>
            <person name="Dombrowski N."/>
            <person name="Teske A."/>
            <person name="Baker B.J."/>
        </authorList>
    </citation>
    <scope>NUCLEOTIDE SEQUENCE [LARGE SCALE GENOMIC DNA]</scope>
    <source>
        <strain evidence="2">B35_G9</strain>
    </source>
</reference>
<dbReference type="NCBIfam" id="NF041131">
    <property type="entry name" value="RicT_YaaT_fam"/>
    <property type="match status" value="1"/>
</dbReference>
<dbReference type="PROSITE" id="PS51411">
    <property type="entry name" value="PSP1_C"/>
    <property type="match status" value="1"/>
</dbReference>
<accession>A0A660S9R1</accession>
<dbReference type="InterPro" id="IPR007557">
    <property type="entry name" value="PSP1_C"/>
</dbReference>
<dbReference type="PANTHER" id="PTHR43830:SF3">
    <property type="entry name" value="PROTEIN PSP1"/>
    <property type="match status" value="1"/>
</dbReference>
<dbReference type="Proteomes" id="UP000282321">
    <property type="component" value="Unassembled WGS sequence"/>
</dbReference>
<organism evidence="2 3">
    <name type="scientific">candidate division TA06 bacterium</name>
    <dbReference type="NCBI Taxonomy" id="2250710"/>
    <lineage>
        <taxon>Bacteria</taxon>
        <taxon>Bacteria division TA06</taxon>
    </lineage>
</organism>
<evidence type="ECO:0000313" key="3">
    <source>
        <dbReference type="Proteomes" id="UP000282321"/>
    </source>
</evidence>
<dbReference type="PANTHER" id="PTHR43830">
    <property type="entry name" value="PROTEIN PSP1"/>
    <property type="match status" value="1"/>
</dbReference>
<feature type="domain" description="PSP1 C-terminal" evidence="1">
    <location>
        <begin position="57"/>
        <end position="142"/>
    </location>
</feature>
<dbReference type="AlphaFoldDB" id="A0A660S9R1"/>